<keyword evidence="3" id="KW-1185">Reference proteome</keyword>
<evidence type="ECO:0000313" key="2">
    <source>
        <dbReference type="EMBL" id="EFJ02754.1"/>
    </source>
</evidence>
<dbReference type="OrthoDB" id="10325977at2759"/>
<evidence type="ECO:0000256" key="1">
    <source>
        <dbReference type="SAM" id="MobiDB-lite"/>
    </source>
</evidence>
<sequence>MATRRVFEITTPMGIKVYFVTEVSGTLKIQPRSRVAGDEALEPISMNVDVHGNGTRNCTHEAQVTVEAEPPVVDEEDEVELPESQTPEAPQDGVPYRTFRGVFCDPPAPIARNSIHQAEGTSSTRPTRPTRPTTRHKQNDENAPPTRPTPEDQPPSEKPDDAPSTCSEDEVELSLRTFDGLDDDEEEENEFVGYQDERAKDFCEGISPGYAKYLNNRFFPSPVRNGEEAAGPSHLPEGGVRKLKGLPIHPSPLAGHWTTNEAADTGMSMDMDENPFIDGPPREDDNVMDDGIAGGLSTIYEEDEGQTTHDKASSAEEPMGSPAEEVTPAEDAPPQDANDSAYVPRAAITSSDFEYGVSMFYDFERSTNSFDLPRELPGEDVFVFGNRQEYCALIEQNNRRLEAREAEEARQREVARQAREAEARAAEARQQAREAEARRQTLEAEARRKEAKRKEAVAQANIAWASANEPKAKATVNAPATKAPVGAPATKAPADAKANRAVGAMESTMFPILDGPLDFAGAIESSTPPPSPGEATQPARAHGPAQSVRANGPAQPARANGPRGPPRVPFGLKFDARSETGH</sequence>
<gene>
    <name evidence="2" type="ORF">SCHCODRAFT_231909</name>
</gene>
<feature type="compositionally biased region" description="Low complexity" evidence="1">
    <location>
        <begin position="549"/>
        <end position="562"/>
    </location>
</feature>
<dbReference type="Proteomes" id="UP000007431">
    <property type="component" value="Unassembled WGS sequence"/>
</dbReference>
<dbReference type="EMBL" id="GL377302">
    <property type="protein sequence ID" value="EFJ02754.1"/>
    <property type="molecule type" value="Genomic_DNA"/>
</dbReference>
<protein>
    <submittedName>
        <fullName evidence="2">Uncharacterized protein</fullName>
    </submittedName>
</protein>
<name>D8PLN8_SCHCM</name>
<feature type="compositionally biased region" description="Acidic residues" evidence="1">
    <location>
        <begin position="72"/>
        <end position="81"/>
    </location>
</feature>
<dbReference type="HOGENOM" id="CLU_468642_0_0_1"/>
<feature type="compositionally biased region" description="Low complexity" evidence="1">
    <location>
        <begin position="121"/>
        <end position="132"/>
    </location>
</feature>
<feature type="region of interest" description="Disordered" evidence="1">
    <location>
        <begin position="417"/>
        <end position="453"/>
    </location>
</feature>
<dbReference type="VEuPathDB" id="FungiDB:SCHCODRAFT_02141238"/>
<dbReference type="AlphaFoldDB" id="D8PLN8"/>
<feature type="compositionally biased region" description="Acidic residues" evidence="1">
    <location>
        <begin position="180"/>
        <end position="190"/>
    </location>
</feature>
<organism evidence="3">
    <name type="scientific">Schizophyllum commune (strain H4-8 / FGSC 9210)</name>
    <name type="common">Split gill fungus</name>
    <dbReference type="NCBI Taxonomy" id="578458"/>
    <lineage>
        <taxon>Eukaryota</taxon>
        <taxon>Fungi</taxon>
        <taxon>Dikarya</taxon>
        <taxon>Basidiomycota</taxon>
        <taxon>Agaricomycotina</taxon>
        <taxon>Agaricomycetes</taxon>
        <taxon>Agaricomycetidae</taxon>
        <taxon>Agaricales</taxon>
        <taxon>Schizophyllaceae</taxon>
        <taxon>Schizophyllum</taxon>
    </lineage>
</organism>
<proteinExistence type="predicted"/>
<evidence type="ECO:0000313" key="3">
    <source>
        <dbReference type="Proteomes" id="UP000007431"/>
    </source>
</evidence>
<dbReference type="GeneID" id="9595017"/>
<dbReference type="KEGG" id="scm:SCHCO_02141238"/>
<feature type="region of interest" description="Disordered" evidence="1">
    <location>
        <begin position="519"/>
        <end position="582"/>
    </location>
</feature>
<accession>D8PLN8</accession>
<feature type="region of interest" description="Disordered" evidence="1">
    <location>
        <begin position="299"/>
        <end position="341"/>
    </location>
</feature>
<feature type="region of interest" description="Disordered" evidence="1">
    <location>
        <begin position="470"/>
        <end position="494"/>
    </location>
</feature>
<dbReference type="InParanoid" id="D8PLN8"/>
<reference evidence="2 3" key="1">
    <citation type="journal article" date="2010" name="Nat. Biotechnol.">
        <title>Genome sequence of the model mushroom Schizophyllum commune.</title>
        <authorList>
            <person name="Ohm R.A."/>
            <person name="de Jong J.F."/>
            <person name="Lugones L.G."/>
            <person name="Aerts A."/>
            <person name="Kothe E."/>
            <person name="Stajich J.E."/>
            <person name="de Vries R.P."/>
            <person name="Record E."/>
            <person name="Levasseur A."/>
            <person name="Baker S.E."/>
            <person name="Bartholomew K.A."/>
            <person name="Coutinho P.M."/>
            <person name="Erdmann S."/>
            <person name="Fowler T.J."/>
            <person name="Gathman A.C."/>
            <person name="Lombard V."/>
            <person name="Henrissat B."/>
            <person name="Knabe N."/>
            <person name="Kuees U."/>
            <person name="Lilly W.W."/>
            <person name="Lindquist E."/>
            <person name="Lucas S."/>
            <person name="Magnuson J.K."/>
            <person name="Piumi F."/>
            <person name="Raudaskoski M."/>
            <person name="Salamov A."/>
            <person name="Schmutz J."/>
            <person name="Schwarze F.W.M.R."/>
            <person name="vanKuyk P.A."/>
            <person name="Horton J.S."/>
            <person name="Grigoriev I.V."/>
            <person name="Woesten H.A.B."/>
        </authorList>
    </citation>
    <scope>NUCLEOTIDE SEQUENCE [LARGE SCALE GENOMIC DNA]</scope>
    <source>
        <strain evidence="3">H4-8 / FGSC 9210</strain>
    </source>
</reference>
<feature type="region of interest" description="Disordered" evidence="1">
    <location>
        <begin position="68"/>
        <end position="196"/>
    </location>
</feature>
<dbReference type="RefSeq" id="XP_003037656.1">
    <property type="nucleotide sequence ID" value="XM_003037610.1"/>
</dbReference>